<gene>
    <name evidence="2" type="ORF">A4X09_0g4858</name>
</gene>
<feature type="compositionally biased region" description="Polar residues" evidence="1">
    <location>
        <begin position="471"/>
        <end position="488"/>
    </location>
</feature>
<keyword evidence="3" id="KW-1185">Reference proteome</keyword>
<dbReference type="EMBL" id="LWDG02000224">
    <property type="protein sequence ID" value="KAE8267488.1"/>
    <property type="molecule type" value="Genomic_DNA"/>
</dbReference>
<accession>A0A8X7N6X1</accession>
<evidence type="ECO:0000313" key="3">
    <source>
        <dbReference type="Proteomes" id="UP000078113"/>
    </source>
</evidence>
<comment type="caution">
    <text evidence="2">The sequence shown here is derived from an EMBL/GenBank/DDBJ whole genome shotgun (WGS) entry which is preliminary data.</text>
</comment>
<sequence>MDPSGSLASPRLPRLPAEILAYIIDLSASSEPAPSKHHLALALTSKAVHSFSERGRWRSVAIRTYSQLFTFYDYLGAQEEVLQQLCGEGRAGWKGPIGTRRWTPNPAKLAAYIVNFLIELDNPSFLQQTGSTAGEGSLHALQELFIGILNRLTNGSPKLRVMSLSSIALSGLYHIKQDPRRIARVRTSLSAPNEDACPLIGPFGPEELTLEWDGKEETLQAFLFSSCWCPPPEPLSGRTESHVNPPPVYIGLAARLRRLHLVGYDPQSPFDGFALPIEILTKSVIAGSLKSTHHLVHVRQAAYKTWRKSLQQSGLTGKEDLDTGPIPCVTHLRYDTVKFTLRPFEALAPRLLPFFEHLHVVGANYPPSRSAATLTSRPNQKRTRHPFHEDNSYQISLNEIYSSQTDDRARLKETAEYHLRTALGAGAFARLHLAWDLPPLEQENEQLSSQIAAMSVSAAESGWPTERRDVWTNTSSAGSRNVKRSASGSGVRPKGPSTATSPFTMELAEAIEHRLQFPFTQQVFEARRNGTYPRKALVQNRSKEDLQALRREPDLWPSDTERCADALARSLGEELVLRGYAPTRSAQRADVDEVLDLDSQVQLELVPISPYAPAPDGPAQVGPDLPRGSRGVYGAAASRPRPEPILKLGGSYAAVTPNERIRLFLDRIQGKSGSW</sequence>
<dbReference type="Proteomes" id="UP000078113">
    <property type="component" value="Unassembled WGS sequence"/>
</dbReference>
<evidence type="ECO:0000256" key="1">
    <source>
        <dbReference type="SAM" id="MobiDB-lite"/>
    </source>
</evidence>
<proteinExistence type="predicted"/>
<organism evidence="2 3">
    <name type="scientific">Tilletia walkeri</name>
    <dbReference type="NCBI Taxonomy" id="117179"/>
    <lineage>
        <taxon>Eukaryota</taxon>
        <taxon>Fungi</taxon>
        <taxon>Dikarya</taxon>
        <taxon>Basidiomycota</taxon>
        <taxon>Ustilaginomycotina</taxon>
        <taxon>Exobasidiomycetes</taxon>
        <taxon>Tilletiales</taxon>
        <taxon>Tilletiaceae</taxon>
        <taxon>Tilletia</taxon>
    </lineage>
</organism>
<feature type="region of interest" description="Disordered" evidence="1">
    <location>
        <begin position="459"/>
        <end position="501"/>
    </location>
</feature>
<reference evidence="2" key="1">
    <citation type="submission" date="2016-04" db="EMBL/GenBank/DDBJ databases">
        <authorList>
            <person name="Nguyen H.D."/>
            <person name="Samba Siva P."/>
            <person name="Cullis J."/>
            <person name="Levesque C.A."/>
            <person name="Hambleton S."/>
        </authorList>
    </citation>
    <scope>NUCLEOTIDE SEQUENCE</scope>
    <source>
        <strain evidence="2">DAOMC 236422</strain>
    </source>
</reference>
<reference evidence="2" key="2">
    <citation type="journal article" date="2019" name="IMA Fungus">
        <title>Genome sequencing and comparison of five Tilletia species to identify candidate genes for the detection of regulated species infecting wheat.</title>
        <authorList>
            <person name="Nguyen H.D.T."/>
            <person name="Sultana T."/>
            <person name="Kesanakurti P."/>
            <person name="Hambleton S."/>
        </authorList>
    </citation>
    <scope>NUCLEOTIDE SEQUENCE</scope>
    <source>
        <strain evidence="2">DAOMC 236422</strain>
    </source>
</reference>
<protein>
    <submittedName>
        <fullName evidence="2">Uncharacterized protein</fullName>
    </submittedName>
</protein>
<evidence type="ECO:0000313" key="2">
    <source>
        <dbReference type="EMBL" id="KAE8267488.1"/>
    </source>
</evidence>
<name>A0A8X7N6X1_9BASI</name>
<dbReference type="AlphaFoldDB" id="A0A8X7N6X1"/>